<dbReference type="InterPro" id="IPR046657">
    <property type="entry name" value="DUF6766"/>
</dbReference>
<feature type="transmembrane region" description="Helical" evidence="1">
    <location>
        <begin position="49"/>
        <end position="72"/>
    </location>
</feature>
<reference evidence="3" key="1">
    <citation type="submission" date="2016-10" db="EMBL/GenBank/DDBJ databases">
        <authorList>
            <person name="Varghese N."/>
            <person name="Submissions S."/>
        </authorList>
    </citation>
    <scope>NUCLEOTIDE SEQUENCE [LARGE SCALE GENOMIC DNA]</scope>
    <source>
        <strain evidence="3">UNC178MFTsu3.1</strain>
    </source>
</reference>
<dbReference type="STRING" id="500610.SAMN02799615_00954"/>
<dbReference type="Proteomes" id="UP000199477">
    <property type="component" value="Unassembled WGS sequence"/>
</dbReference>
<keyword evidence="1" id="KW-0812">Transmembrane</keyword>
<proteinExistence type="predicted"/>
<gene>
    <name evidence="2" type="ORF">SAMN02799615_00954</name>
</gene>
<protein>
    <recommendedName>
        <fullName evidence="4">Transmembrane protein</fullName>
    </recommendedName>
</protein>
<name>A0A1I2A8W9_9GAMM</name>
<keyword evidence="1" id="KW-0472">Membrane</keyword>
<keyword evidence="3" id="KW-1185">Reference proteome</keyword>
<accession>A0A1I2A8W9</accession>
<sequence>MGVYVLLTVWLRQKGSAESRPFDDDDETPKPTPLHLQPRAWRHGGILRWLYANSLSIAFIALFGLCFAGHLLGSWRKALEEAIAHAQPAMTLSAYATDPSFWFESFQNWQSEFLAVFSLIVLSIFLHQKDSPQSKPVDAPHGQTGG</sequence>
<evidence type="ECO:0000313" key="3">
    <source>
        <dbReference type="Proteomes" id="UP000199477"/>
    </source>
</evidence>
<evidence type="ECO:0000256" key="1">
    <source>
        <dbReference type="SAM" id="Phobius"/>
    </source>
</evidence>
<dbReference type="AlphaFoldDB" id="A0A1I2A8W9"/>
<keyword evidence="1" id="KW-1133">Transmembrane helix</keyword>
<organism evidence="2 3">
    <name type="scientific">Dyella marensis</name>
    <dbReference type="NCBI Taxonomy" id="500610"/>
    <lineage>
        <taxon>Bacteria</taxon>
        <taxon>Pseudomonadati</taxon>
        <taxon>Pseudomonadota</taxon>
        <taxon>Gammaproteobacteria</taxon>
        <taxon>Lysobacterales</taxon>
        <taxon>Rhodanobacteraceae</taxon>
        <taxon>Dyella</taxon>
    </lineage>
</organism>
<dbReference type="Pfam" id="PF20554">
    <property type="entry name" value="DUF6766"/>
    <property type="match status" value="1"/>
</dbReference>
<dbReference type="EMBL" id="FONH01000002">
    <property type="protein sequence ID" value="SFE40038.1"/>
    <property type="molecule type" value="Genomic_DNA"/>
</dbReference>
<evidence type="ECO:0000313" key="2">
    <source>
        <dbReference type="EMBL" id="SFE40038.1"/>
    </source>
</evidence>
<feature type="transmembrane region" description="Helical" evidence="1">
    <location>
        <begin position="109"/>
        <end position="126"/>
    </location>
</feature>
<evidence type="ECO:0008006" key="4">
    <source>
        <dbReference type="Google" id="ProtNLM"/>
    </source>
</evidence>